<evidence type="ECO:0000259" key="11">
    <source>
        <dbReference type="PROSITE" id="PS50893"/>
    </source>
</evidence>
<evidence type="ECO:0000256" key="10">
    <source>
        <dbReference type="SAM" id="Phobius"/>
    </source>
</evidence>
<protein>
    <submittedName>
        <fullName evidence="13">ABC transporter ATP-binding protein</fullName>
    </submittedName>
</protein>
<evidence type="ECO:0000259" key="12">
    <source>
        <dbReference type="PROSITE" id="PS50929"/>
    </source>
</evidence>
<comment type="caution">
    <text evidence="13">The sequence shown here is derived from an EMBL/GenBank/DDBJ whole genome shotgun (WGS) entry which is preliminary data.</text>
</comment>
<accession>A0A9E5JLS0</accession>
<dbReference type="RefSeq" id="WP_152582454.1">
    <property type="nucleotide sequence ID" value="NZ_VIKT02000008.1"/>
</dbReference>
<dbReference type="InterPro" id="IPR011527">
    <property type="entry name" value="ABC1_TM_dom"/>
</dbReference>
<dbReference type="Gene3D" id="3.40.50.300">
    <property type="entry name" value="P-loop containing nucleotide triphosphate hydrolases"/>
    <property type="match status" value="1"/>
</dbReference>
<keyword evidence="14" id="KW-1185">Reference proteome</keyword>
<keyword evidence="4 10" id="KW-0812">Transmembrane</keyword>
<dbReference type="GO" id="GO:0140359">
    <property type="term" value="F:ABC-type transporter activity"/>
    <property type="evidence" value="ECO:0007669"/>
    <property type="project" value="InterPro"/>
</dbReference>
<feature type="transmembrane region" description="Helical" evidence="10">
    <location>
        <begin position="173"/>
        <end position="192"/>
    </location>
</feature>
<evidence type="ECO:0000256" key="9">
    <source>
        <dbReference type="ARBA" id="ARBA00061644"/>
    </source>
</evidence>
<evidence type="ECO:0000256" key="5">
    <source>
        <dbReference type="ARBA" id="ARBA00022741"/>
    </source>
</evidence>
<keyword evidence="7 10" id="KW-1133">Transmembrane helix</keyword>
<evidence type="ECO:0000313" key="14">
    <source>
        <dbReference type="Proteomes" id="UP000818266"/>
    </source>
</evidence>
<dbReference type="EMBL" id="VIKT02000008">
    <property type="protein sequence ID" value="NHF62894.1"/>
    <property type="molecule type" value="Genomic_DNA"/>
</dbReference>
<evidence type="ECO:0000256" key="1">
    <source>
        <dbReference type="ARBA" id="ARBA00004651"/>
    </source>
</evidence>
<dbReference type="PROSITE" id="PS50929">
    <property type="entry name" value="ABC_TM1F"/>
    <property type="match status" value="1"/>
</dbReference>
<dbReference type="PROSITE" id="PS50893">
    <property type="entry name" value="ABC_TRANSPORTER_2"/>
    <property type="match status" value="1"/>
</dbReference>
<feature type="transmembrane region" description="Helical" evidence="10">
    <location>
        <begin position="69"/>
        <end position="93"/>
    </location>
</feature>
<reference evidence="13 14" key="2">
    <citation type="submission" date="2020-03" db="EMBL/GenBank/DDBJ databases">
        <title>Chryseoglobus sp. isolated from a deep-sea seamount.</title>
        <authorList>
            <person name="Zhang D.-C."/>
        </authorList>
    </citation>
    <scope>NUCLEOTIDE SEQUENCE [LARGE SCALE GENOMIC DNA]</scope>
    <source>
        <strain evidence="13 14">KN1116</strain>
    </source>
</reference>
<keyword evidence="6 13" id="KW-0067">ATP-binding</keyword>
<organism evidence="13 14">
    <name type="scientific">Microcella pacifica</name>
    <dbReference type="NCBI Taxonomy" id="2591847"/>
    <lineage>
        <taxon>Bacteria</taxon>
        <taxon>Bacillati</taxon>
        <taxon>Actinomycetota</taxon>
        <taxon>Actinomycetes</taxon>
        <taxon>Micrococcales</taxon>
        <taxon>Microbacteriaceae</taxon>
        <taxon>Microcella</taxon>
    </lineage>
</organism>
<dbReference type="SUPFAM" id="SSF52540">
    <property type="entry name" value="P-loop containing nucleoside triphosphate hydrolases"/>
    <property type="match status" value="1"/>
</dbReference>
<comment type="subcellular location">
    <subcellularLocation>
        <location evidence="1">Cell membrane</location>
        <topology evidence="1">Multi-pass membrane protein</topology>
    </subcellularLocation>
</comment>
<evidence type="ECO:0000256" key="2">
    <source>
        <dbReference type="ARBA" id="ARBA00022448"/>
    </source>
</evidence>
<keyword evidence="5" id="KW-0547">Nucleotide-binding</keyword>
<dbReference type="InterPro" id="IPR003593">
    <property type="entry name" value="AAA+_ATPase"/>
</dbReference>
<dbReference type="GO" id="GO:0005886">
    <property type="term" value="C:plasma membrane"/>
    <property type="evidence" value="ECO:0007669"/>
    <property type="project" value="UniProtKB-SubCell"/>
</dbReference>
<dbReference type="GO" id="GO:0005524">
    <property type="term" value="F:ATP binding"/>
    <property type="evidence" value="ECO:0007669"/>
    <property type="project" value="UniProtKB-KW"/>
</dbReference>
<feature type="domain" description="ABC transporter" evidence="11">
    <location>
        <begin position="354"/>
        <end position="589"/>
    </location>
</feature>
<sequence>MKSAWRAAMGVLRILPPQAKPFLIIYSVTLGMLAILDAIAVALLAVVIGPILSNSPVDLPIIGQVDDQGLILLLGLVCVLIMSKSVIAVVLLWGATRRFARYELDLGSRLFETYVAASWTERLKRNSADLVRLTDNSVAVVIAGLLLPGATLLGEAMSFVAVLGVLAIAQPTVALISLLYLGFIGAMLYFWVTRRSREAGAVTLRYSLRTSRLITEMIGALKEITLRDRLGAIGDVVRANRWHSARARGNAVFLKEVPRYVLEAGIIGGFLLVGVTGFLTGGTTGAITAVALFGLAGFRIAPSIVRFQSVVNQVQMAAPHAERVLDEIARSERTAGRGIDERDTATPPDPPREMVFERVSFRYSPEADDAVREVGLTLPFGSVAALVGASGAGKSTMVDLMLGLLSPSEGTVTVDGIPLDQVTRWWRSRVAYVPQEVSLFDSTVAQNVALTWSADFDRERVREALAMAQLLDVIEEREGGIDAPIGERGLALSGGQRQRLGIARALYAQPLVLVLDEATSALDTRTEAAVAAAIAELRGSTTVVSVAHRLSTVKNADTIFFMSGGRLVGAGPFDELAATVPEFAQQVKLAGLGDGELR</sequence>
<dbReference type="FunFam" id="3.40.50.300:FF:000299">
    <property type="entry name" value="ABC transporter ATP-binding protein/permease"/>
    <property type="match status" value="1"/>
</dbReference>
<keyword evidence="3" id="KW-1003">Cell membrane</keyword>
<name>A0A9E5JLS0_9MICO</name>
<dbReference type="InterPro" id="IPR039421">
    <property type="entry name" value="Type_1_exporter"/>
</dbReference>
<dbReference type="InterPro" id="IPR003439">
    <property type="entry name" value="ABC_transporter-like_ATP-bd"/>
</dbReference>
<dbReference type="Gene3D" id="1.20.1560.10">
    <property type="entry name" value="ABC transporter type 1, transmembrane domain"/>
    <property type="match status" value="1"/>
</dbReference>
<reference evidence="13 14" key="1">
    <citation type="submission" date="2019-06" db="EMBL/GenBank/DDBJ databases">
        <authorList>
            <person name="De-Chao Zhang Q."/>
        </authorList>
    </citation>
    <scope>NUCLEOTIDE SEQUENCE [LARGE SCALE GENOMIC DNA]</scope>
    <source>
        <strain evidence="13 14">KN1116</strain>
    </source>
</reference>
<feature type="transmembrane region" description="Helical" evidence="10">
    <location>
        <begin position="21"/>
        <end position="49"/>
    </location>
</feature>
<evidence type="ECO:0000256" key="6">
    <source>
        <dbReference type="ARBA" id="ARBA00022840"/>
    </source>
</evidence>
<feature type="domain" description="ABC transmembrane type-1" evidence="12">
    <location>
        <begin position="24"/>
        <end position="316"/>
    </location>
</feature>
<evidence type="ECO:0000256" key="8">
    <source>
        <dbReference type="ARBA" id="ARBA00023136"/>
    </source>
</evidence>
<evidence type="ECO:0000256" key="4">
    <source>
        <dbReference type="ARBA" id="ARBA00022692"/>
    </source>
</evidence>
<dbReference type="GO" id="GO:0034040">
    <property type="term" value="F:ATPase-coupled lipid transmembrane transporter activity"/>
    <property type="evidence" value="ECO:0007669"/>
    <property type="project" value="TreeGrafter"/>
</dbReference>
<comment type="similarity">
    <text evidence="9">Belongs to the ABC transporter superfamily. Lipid exporter (TC 3.A.1.106) family.</text>
</comment>
<evidence type="ECO:0000256" key="7">
    <source>
        <dbReference type="ARBA" id="ARBA00022989"/>
    </source>
</evidence>
<dbReference type="InterPro" id="IPR027417">
    <property type="entry name" value="P-loop_NTPase"/>
</dbReference>
<dbReference type="GO" id="GO:0016887">
    <property type="term" value="F:ATP hydrolysis activity"/>
    <property type="evidence" value="ECO:0007669"/>
    <property type="project" value="InterPro"/>
</dbReference>
<proteinExistence type="inferred from homology"/>
<keyword evidence="2" id="KW-0813">Transport</keyword>
<evidence type="ECO:0000313" key="13">
    <source>
        <dbReference type="EMBL" id="NHF62894.1"/>
    </source>
</evidence>
<dbReference type="InterPro" id="IPR017871">
    <property type="entry name" value="ABC_transporter-like_CS"/>
</dbReference>
<dbReference type="PANTHER" id="PTHR24221:SF654">
    <property type="entry name" value="ATP-BINDING CASSETTE SUB-FAMILY B MEMBER 6"/>
    <property type="match status" value="1"/>
</dbReference>
<dbReference type="InterPro" id="IPR036640">
    <property type="entry name" value="ABC1_TM_sf"/>
</dbReference>
<dbReference type="Proteomes" id="UP000818266">
    <property type="component" value="Unassembled WGS sequence"/>
</dbReference>
<dbReference type="Pfam" id="PF00005">
    <property type="entry name" value="ABC_tran"/>
    <property type="match status" value="1"/>
</dbReference>
<feature type="transmembrane region" description="Helical" evidence="10">
    <location>
        <begin position="138"/>
        <end position="167"/>
    </location>
</feature>
<evidence type="ECO:0000256" key="3">
    <source>
        <dbReference type="ARBA" id="ARBA00022475"/>
    </source>
</evidence>
<dbReference type="SUPFAM" id="SSF90123">
    <property type="entry name" value="ABC transporter transmembrane region"/>
    <property type="match status" value="1"/>
</dbReference>
<gene>
    <name evidence="13" type="ORF">FK219_006535</name>
</gene>
<dbReference type="OrthoDB" id="9806127at2"/>
<dbReference type="PANTHER" id="PTHR24221">
    <property type="entry name" value="ATP-BINDING CASSETTE SUB-FAMILY B"/>
    <property type="match status" value="1"/>
</dbReference>
<dbReference type="AlphaFoldDB" id="A0A9E5JLS0"/>
<dbReference type="SMART" id="SM00382">
    <property type="entry name" value="AAA"/>
    <property type="match status" value="1"/>
</dbReference>
<dbReference type="PROSITE" id="PS00211">
    <property type="entry name" value="ABC_TRANSPORTER_1"/>
    <property type="match status" value="1"/>
</dbReference>
<keyword evidence="8 10" id="KW-0472">Membrane</keyword>